<keyword evidence="2" id="KW-1185">Reference proteome</keyword>
<dbReference type="Proteomes" id="UP000292547">
    <property type="component" value="Plasmid unnamed"/>
</dbReference>
<evidence type="ECO:0000313" key="2">
    <source>
        <dbReference type="Proteomes" id="UP000292547"/>
    </source>
</evidence>
<sequence>MAVDALTGKIINGGSINGTTITGGLIRTAASGERIALNEGGVNKFLVYNSAGTAINELSARGLLVQGTNGAVIWLNPNTTYPQIKLYNAGITNYAYVQVAEPTTGEASLEQACGPFAGNGFTDMTWRTILAKDFASIERLRNSDPNTTRIGGRLSLSETFALIGIQNTTDTSKNTQVTAEANYVHVDNARMQVAAPASSSAVLYASASTGHTGPLLRAGINGSDKFTVDKDGNTTVTGLLNAASIATGTVSITPSAASTPTSMTVTFPTVPGTTWRGYATANSTVPGVRAPVGAAGVTGVAVSSVSATSMVVWVNRENTSATNINWMVIGS</sequence>
<keyword evidence="1" id="KW-0614">Plasmid</keyword>
<evidence type="ECO:0000313" key="1">
    <source>
        <dbReference type="EMBL" id="QBJ94523.1"/>
    </source>
</evidence>
<proteinExistence type="predicted"/>
<dbReference type="STRING" id="73044.GCA_000725795_04917"/>
<reference evidence="1 2" key="1">
    <citation type="submission" date="2018-08" db="EMBL/GenBank/DDBJ databases">
        <title>The complete genome sequence of Streptomyces seoulensis, a pioneer strain for nickel superoxide dismutase discovery.</title>
        <authorList>
            <person name="Shin J."/>
            <person name="Lee J.-S."/>
            <person name="Lee E.-J."/>
            <person name="Youn H.-D."/>
        </authorList>
    </citation>
    <scope>NUCLEOTIDE SEQUENCE [LARGE SCALE GENOMIC DNA]</scope>
    <source>
        <strain evidence="1 2">KCTC 9819</strain>
        <plasmid evidence="1 2">unnamed</plasmid>
    </source>
</reference>
<protein>
    <submittedName>
        <fullName evidence="1">Uncharacterized protein</fullName>
    </submittedName>
</protein>
<dbReference type="AlphaFoldDB" id="A0A4P6U532"/>
<accession>A0A4P6U532</accession>
<gene>
    <name evidence="1" type="ORF">D0Z67_29595</name>
</gene>
<dbReference type="EMBL" id="CP032230">
    <property type="protein sequence ID" value="QBJ94523.1"/>
    <property type="molecule type" value="Genomic_DNA"/>
</dbReference>
<organism evidence="1 2">
    <name type="scientific">Streptomyces seoulensis</name>
    <dbReference type="NCBI Taxonomy" id="73044"/>
    <lineage>
        <taxon>Bacteria</taxon>
        <taxon>Bacillati</taxon>
        <taxon>Actinomycetota</taxon>
        <taxon>Actinomycetes</taxon>
        <taxon>Kitasatosporales</taxon>
        <taxon>Streptomycetaceae</taxon>
        <taxon>Streptomyces</taxon>
    </lineage>
</organism>
<name>A0A4P6U532_STRSO</name>
<geneLocation type="plasmid" evidence="1">
    <name>unnamed</name>
</geneLocation>
<dbReference type="KEGG" id="sseo:D0Z67_29595"/>